<dbReference type="KEGG" id="zmk:HG535_0D04330"/>
<dbReference type="GO" id="GO:0006412">
    <property type="term" value="P:translation"/>
    <property type="evidence" value="ECO:0007669"/>
    <property type="project" value="InterPro"/>
</dbReference>
<dbReference type="Pfam" id="PF00828">
    <property type="entry name" value="Ribosomal_L27A"/>
    <property type="match status" value="1"/>
</dbReference>
<evidence type="ECO:0000259" key="5">
    <source>
        <dbReference type="Pfam" id="PF00828"/>
    </source>
</evidence>
<organism evidence="6 7">
    <name type="scientific">Zygotorulaspora mrakii</name>
    <name type="common">Zygosaccharomyces mrakii</name>
    <dbReference type="NCBI Taxonomy" id="42260"/>
    <lineage>
        <taxon>Eukaryota</taxon>
        <taxon>Fungi</taxon>
        <taxon>Dikarya</taxon>
        <taxon>Ascomycota</taxon>
        <taxon>Saccharomycotina</taxon>
        <taxon>Saccharomycetes</taxon>
        <taxon>Saccharomycetales</taxon>
        <taxon>Saccharomycetaceae</taxon>
        <taxon>Zygotorulaspora</taxon>
    </lineage>
</organism>
<dbReference type="AlphaFoldDB" id="A0A7H9B251"/>
<reference evidence="6 7" key="1">
    <citation type="submission" date="2020-07" db="EMBL/GenBank/DDBJ databases">
        <title>The yeast mating-type switching endonuclease HO is a domesticated member of an unorthodox homing genetic element family.</title>
        <authorList>
            <person name="Coughlan A.Y."/>
            <person name="Lombardi L."/>
            <person name="Braun-Galleani S."/>
            <person name="Martos A.R."/>
            <person name="Galeote V."/>
            <person name="Bigey F."/>
            <person name="Dequin S."/>
            <person name="Byrne K.P."/>
            <person name="Wolfe K.H."/>
        </authorList>
    </citation>
    <scope>NUCLEOTIDE SEQUENCE [LARGE SCALE GENOMIC DNA]</scope>
    <source>
        <strain evidence="6 7">NRRL Y-6702</strain>
    </source>
</reference>
<feature type="domain" description="Large ribosomal subunit protein uL15/eL18" evidence="5">
    <location>
        <begin position="103"/>
        <end position="180"/>
    </location>
</feature>
<dbReference type="SUPFAM" id="SSF52080">
    <property type="entry name" value="Ribosomal proteins L15p and L18e"/>
    <property type="match status" value="1"/>
</dbReference>
<keyword evidence="3" id="KW-0687">Ribonucleoprotein</keyword>
<sequence length="299" mass="33406">MIGLFLNNTLNPCGLGGNFFSFRNVRLLSMLGTLRPSEGAVKKYRRVGRGPSSSKGKTSGRGQKGQKARGKVKSWFEGGQTPLYKLFPKIGFTNANARPLKELSLEKIQWFHSVGRLTLKEGEVLDMKKMRDVGLVTGSIKHGIKILGNGKTSYNLPIKIEASKATSESLKAIESAGGDFTARYYNRLGLRAHLSPNWFLNKRGRIPLQARPTRRKDIEYYSDESRKGYLVKESHDLLQQIDEAKRSGASNIARKAGKRSALRAQLDDITKDISYSSSTPFNIDSNIMTMEDFKQLKSK</sequence>
<dbReference type="PANTHER" id="PTHR12934:SF11">
    <property type="entry name" value="LARGE RIBOSOMAL SUBUNIT PROTEIN UL15M"/>
    <property type="match status" value="1"/>
</dbReference>
<feature type="region of interest" description="Disordered" evidence="4">
    <location>
        <begin position="43"/>
        <end position="72"/>
    </location>
</feature>
<dbReference type="Gene3D" id="3.100.10.10">
    <property type="match status" value="1"/>
</dbReference>
<evidence type="ECO:0000256" key="2">
    <source>
        <dbReference type="ARBA" id="ARBA00022980"/>
    </source>
</evidence>
<name>A0A7H9B251_ZYGMR</name>
<dbReference type="OrthoDB" id="361383at2759"/>
<evidence type="ECO:0000256" key="1">
    <source>
        <dbReference type="ARBA" id="ARBA00007320"/>
    </source>
</evidence>
<comment type="similarity">
    <text evidence="1">Belongs to the universal ribosomal protein uL15 family.</text>
</comment>
<accession>A0A7H9B251</accession>
<evidence type="ECO:0000313" key="7">
    <source>
        <dbReference type="Proteomes" id="UP000509704"/>
    </source>
</evidence>
<evidence type="ECO:0000256" key="3">
    <source>
        <dbReference type="ARBA" id="ARBA00023274"/>
    </source>
</evidence>
<dbReference type="InterPro" id="IPR021131">
    <property type="entry name" value="Ribosomal_uL15/eL18"/>
</dbReference>
<dbReference type="RefSeq" id="XP_037144453.1">
    <property type="nucleotide sequence ID" value="XM_037288558.1"/>
</dbReference>
<evidence type="ECO:0000313" key="6">
    <source>
        <dbReference type="EMBL" id="QLG72725.1"/>
    </source>
</evidence>
<dbReference type="EMBL" id="CP058607">
    <property type="protein sequence ID" value="QLG72725.1"/>
    <property type="molecule type" value="Genomic_DNA"/>
</dbReference>
<dbReference type="HAMAP" id="MF_01341">
    <property type="entry name" value="Ribosomal_uL15"/>
    <property type="match status" value="1"/>
</dbReference>
<dbReference type="GeneID" id="59236449"/>
<dbReference type="InterPro" id="IPR005749">
    <property type="entry name" value="Ribosomal_uL15_bac-type"/>
</dbReference>
<gene>
    <name evidence="6" type="ORF">HG535_0D04330</name>
</gene>
<dbReference type="InterPro" id="IPR030878">
    <property type="entry name" value="Ribosomal_uL15"/>
</dbReference>
<dbReference type="PANTHER" id="PTHR12934">
    <property type="entry name" value="50S RIBOSOMAL PROTEIN L15"/>
    <property type="match status" value="1"/>
</dbReference>
<dbReference type="GO" id="GO:0005762">
    <property type="term" value="C:mitochondrial large ribosomal subunit"/>
    <property type="evidence" value="ECO:0007669"/>
    <property type="project" value="TreeGrafter"/>
</dbReference>
<dbReference type="NCBIfam" id="TIGR01071">
    <property type="entry name" value="rplO_bact"/>
    <property type="match status" value="1"/>
</dbReference>
<dbReference type="Proteomes" id="UP000509704">
    <property type="component" value="Chromosome 4"/>
</dbReference>
<proteinExistence type="inferred from homology"/>
<dbReference type="InterPro" id="IPR036227">
    <property type="entry name" value="Ribosomal_uL15/eL18_sf"/>
</dbReference>
<dbReference type="FunFam" id="3.100.10.10:FF:000017">
    <property type="entry name" value="Mrpl10p"/>
    <property type="match status" value="1"/>
</dbReference>
<keyword evidence="7" id="KW-1185">Reference proteome</keyword>
<evidence type="ECO:0000256" key="4">
    <source>
        <dbReference type="SAM" id="MobiDB-lite"/>
    </source>
</evidence>
<dbReference type="GO" id="GO:0003735">
    <property type="term" value="F:structural constituent of ribosome"/>
    <property type="evidence" value="ECO:0007669"/>
    <property type="project" value="InterPro"/>
</dbReference>
<keyword evidence="2" id="KW-0689">Ribosomal protein</keyword>
<protein>
    <recommendedName>
        <fullName evidence="5">Large ribosomal subunit protein uL15/eL18 domain-containing protein</fullName>
    </recommendedName>
</protein>